<proteinExistence type="inferred from homology"/>
<protein>
    <recommendedName>
        <fullName evidence="2">Mug135-like C-terminal domain-containing protein</fullName>
    </recommendedName>
</protein>
<dbReference type="Proteomes" id="UP000307440">
    <property type="component" value="Unassembled WGS sequence"/>
</dbReference>
<dbReference type="EMBL" id="ML210381">
    <property type="protein sequence ID" value="TFK18730.1"/>
    <property type="molecule type" value="Genomic_DNA"/>
</dbReference>
<gene>
    <name evidence="3" type="ORF">FA15DRAFT_675075</name>
</gene>
<name>A0A5C3KFA8_COPMA</name>
<feature type="domain" description="Mug135-like C-terminal" evidence="2">
    <location>
        <begin position="107"/>
        <end position="178"/>
    </location>
</feature>
<dbReference type="Pfam" id="PF08593">
    <property type="entry name" value="Mug135_C"/>
    <property type="match status" value="1"/>
</dbReference>
<dbReference type="AlphaFoldDB" id="A0A5C3KFA8"/>
<comment type="similarity">
    <text evidence="1">Belongs to the UPF0612 family.</text>
</comment>
<evidence type="ECO:0000313" key="4">
    <source>
        <dbReference type="Proteomes" id="UP000307440"/>
    </source>
</evidence>
<reference evidence="3 4" key="1">
    <citation type="journal article" date="2019" name="Nat. Ecol. Evol.">
        <title>Megaphylogeny resolves global patterns of mushroom evolution.</title>
        <authorList>
            <person name="Varga T."/>
            <person name="Krizsan K."/>
            <person name="Foldi C."/>
            <person name="Dima B."/>
            <person name="Sanchez-Garcia M."/>
            <person name="Sanchez-Ramirez S."/>
            <person name="Szollosi G.J."/>
            <person name="Szarkandi J.G."/>
            <person name="Papp V."/>
            <person name="Albert L."/>
            <person name="Andreopoulos W."/>
            <person name="Angelini C."/>
            <person name="Antonin V."/>
            <person name="Barry K.W."/>
            <person name="Bougher N.L."/>
            <person name="Buchanan P."/>
            <person name="Buyck B."/>
            <person name="Bense V."/>
            <person name="Catcheside P."/>
            <person name="Chovatia M."/>
            <person name="Cooper J."/>
            <person name="Damon W."/>
            <person name="Desjardin D."/>
            <person name="Finy P."/>
            <person name="Geml J."/>
            <person name="Haridas S."/>
            <person name="Hughes K."/>
            <person name="Justo A."/>
            <person name="Karasinski D."/>
            <person name="Kautmanova I."/>
            <person name="Kiss B."/>
            <person name="Kocsube S."/>
            <person name="Kotiranta H."/>
            <person name="LaButti K.M."/>
            <person name="Lechner B.E."/>
            <person name="Liimatainen K."/>
            <person name="Lipzen A."/>
            <person name="Lukacs Z."/>
            <person name="Mihaltcheva S."/>
            <person name="Morgado L.N."/>
            <person name="Niskanen T."/>
            <person name="Noordeloos M.E."/>
            <person name="Ohm R.A."/>
            <person name="Ortiz-Santana B."/>
            <person name="Ovrebo C."/>
            <person name="Racz N."/>
            <person name="Riley R."/>
            <person name="Savchenko A."/>
            <person name="Shiryaev A."/>
            <person name="Soop K."/>
            <person name="Spirin V."/>
            <person name="Szebenyi C."/>
            <person name="Tomsovsky M."/>
            <person name="Tulloss R.E."/>
            <person name="Uehling J."/>
            <person name="Grigoriev I.V."/>
            <person name="Vagvolgyi C."/>
            <person name="Papp T."/>
            <person name="Martin F.M."/>
            <person name="Miettinen O."/>
            <person name="Hibbett D.S."/>
            <person name="Nagy L.G."/>
        </authorList>
    </citation>
    <scope>NUCLEOTIDE SEQUENCE [LARGE SCALE GENOMIC DNA]</scope>
    <source>
        <strain evidence="3 4">CBS 121175</strain>
    </source>
</reference>
<dbReference type="InterPro" id="IPR013902">
    <property type="entry name" value="Mug135-like_C"/>
</dbReference>
<accession>A0A5C3KFA8</accession>
<evidence type="ECO:0000313" key="3">
    <source>
        <dbReference type="EMBL" id="TFK18730.1"/>
    </source>
</evidence>
<organism evidence="3 4">
    <name type="scientific">Coprinopsis marcescibilis</name>
    <name type="common">Agaric fungus</name>
    <name type="synonym">Psathyrella marcescibilis</name>
    <dbReference type="NCBI Taxonomy" id="230819"/>
    <lineage>
        <taxon>Eukaryota</taxon>
        <taxon>Fungi</taxon>
        <taxon>Dikarya</taxon>
        <taxon>Basidiomycota</taxon>
        <taxon>Agaricomycotina</taxon>
        <taxon>Agaricomycetes</taxon>
        <taxon>Agaricomycetidae</taxon>
        <taxon>Agaricales</taxon>
        <taxon>Agaricineae</taxon>
        <taxon>Psathyrellaceae</taxon>
        <taxon>Coprinopsis</taxon>
    </lineage>
</organism>
<sequence length="180" mass="20222">MDDLAAQKLFESTRNAIEKYSEAAKEAGVAGNAATGQQSSSYHNDHPLDAAPVWFQDFRREFDDFRRELGDFRQKMEEDINTLKAGVSAMQAKMDQSEAVAFNRHYRADASAERPWRVVPFNDGTHPVDSKNLPALTTRPAAEAFTTAQLKMYEEGYGIYRPNQLRSTRVANLIEFVGGV</sequence>
<evidence type="ECO:0000256" key="1">
    <source>
        <dbReference type="ARBA" id="ARBA00005788"/>
    </source>
</evidence>
<evidence type="ECO:0000259" key="2">
    <source>
        <dbReference type="Pfam" id="PF08593"/>
    </source>
</evidence>
<keyword evidence="4" id="KW-1185">Reference proteome</keyword>